<dbReference type="Gene3D" id="3.50.50.60">
    <property type="entry name" value="FAD/NAD(P)-binding domain"/>
    <property type="match status" value="1"/>
</dbReference>
<reference evidence="13 14" key="1">
    <citation type="submission" date="2020-04" db="EMBL/GenBank/DDBJ databases">
        <title>Draft genome of Leeia sp. IMCC25680.</title>
        <authorList>
            <person name="Song J."/>
            <person name="Cho J.-C."/>
        </authorList>
    </citation>
    <scope>NUCLEOTIDE SEQUENCE [LARGE SCALE GENOMIC DNA]</scope>
    <source>
        <strain evidence="13 14">IMCC25680</strain>
    </source>
</reference>
<evidence type="ECO:0000256" key="6">
    <source>
        <dbReference type="ARBA" id="ARBA00022694"/>
    </source>
</evidence>
<dbReference type="PANTHER" id="PTHR13847:SF283">
    <property type="entry name" value="TRNA 5-METHYLAMINOMETHYL-2-THIOURIDINE BIOSYNTHESIS BIFUNCTIONAL PROTEIN MNMC"/>
    <property type="match status" value="1"/>
</dbReference>
<comment type="subcellular location">
    <subcellularLocation>
        <location evidence="10">Cytoplasm</location>
    </subcellularLocation>
</comment>
<evidence type="ECO:0000256" key="3">
    <source>
        <dbReference type="ARBA" id="ARBA00022630"/>
    </source>
</evidence>
<evidence type="ECO:0000313" key="13">
    <source>
        <dbReference type="EMBL" id="NLR74746.1"/>
    </source>
</evidence>
<evidence type="ECO:0000259" key="11">
    <source>
        <dbReference type="Pfam" id="PF01266"/>
    </source>
</evidence>
<keyword evidence="8 10" id="KW-0560">Oxidoreductase</keyword>
<comment type="cofactor">
    <cofactor evidence="10">
        <name>FAD</name>
        <dbReference type="ChEBI" id="CHEBI:57692"/>
    </cofactor>
</comment>
<name>A0A847SB37_9NEIS</name>
<evidence type="ECO:0000256" key="10">
    <source>
        <dbReference type="HAMAP-Rule" id="MF_01102"/>
    </source>
</evidence>
<feature type="domain" description="FAD dependent oxidoreductase" evidence="11">
    <location>
        <begin position="251"/>
        <end position="623"/>
    </location>
</feature>
<dbReference type="Gene3D" id="3.30.9.10">
    <property type="entry name" value="D-Amino Acid Oxidase, subunit A, domain 2"/>
    <property type="match status" value="1"/>
</dbReference>
<dbReference type="AlphaFoldDB" id="A0A847SB37"/>
<comment type="similarity">
    <text evidence="10">In the N-terminal section; belongs to the methyltransferase superfamily. tRNA (mnm(5)s(2)U34)-methyltransferase family.</text>
</comment>
<keyword evidence="2 10" id="KW-0489">Methyltransferase</keyword>
<evidence type="ECO:0000313" key="14">
    <source>
        <dbReference type="Proteomes" id="UP000587991"/>
    </source>
</evidence>
<feature type="domain" description="MnmC-like methyltransferase" evidence="12">
    <location>
        <begin position="108"/>
        <end position="228"/>
    </location>
</feature>
<dbReference type="Proteomes" id="UP000587991">
    <property type="component" value="Unassembled WGS sequence"/>
</dbReference>
<dbReference type="SUPFAM" id="SSF54373">
    <property type="entry name" value="FAD-linked reductases, C-terminal domain"/>
    <property type="match status" value="1"/>
</dbReference>
<dbReference type="EC" id="2.1.1.61" evidence="10"/>
<dbReference type="SUPFAM" id="SSF53335">
    <property type="entry name" value="S-adenosyl-L-methionine-dependent methyltransferases"/>
    <property type="match status" value="1"/>
</dbReference>
<keyword evidence="1 10" id="KW-0963">Cytoplasm</keyword>
<feature type="region of interest" description="FAD-dependent cmnm(5)s(2)U34 oxidoreductase" evidence="10">
    <location>
        <begin position="254"/>
        <end position="656"/>
    </location>
</feature>
<accession>A0A847SB37</accession>
<evidence type="ECO:0000256" key="8">
    <source>
        <dbReference type="ARBA" id="ARBA00023002"/>
    </source>
</evidence>
<dbReference type="InterPro" id="IPR017610">
    <property type="entry name" value="tRNA_S-uridine_synth_MnmC_C"/>
</dbReference>
<organism evidence="13 14">
    <name type="scientific">Leeia aquatica</name>
    <dbReference type="NCBI Taxonomy" id="2725557"/>
    <lineage>
        <taxon>Bacteria</taxon>
        <taxon>Pseudomonadati</taxon>
        <taxon>Pseudomonadota</taxon>
        <taxon>Betaproteobacteria</taxon>
        <taxon>Neisseriales</taxon>
        <taxon>Leeiaceae</taxon>
        <taxon>Leeia</taxon>
    </lineage>
</organism>
<gene>
    <name evidence="10 13" type="primary">mnmC</name>
    <name evidence="13" type="ORF">HF682_06185</name>
</gene>
<dbReference type="GO" id="GO:0032259">
    <property type="term" value="P:methylation"/>
    <property type="evidence" value="ECO:0007669"/>
    <property type="project" value="UniProtKB-KW"/>
</dbReference>
<comment type="catalytic activity">
    <reaction evidence="10">
        <text>5-aminomethyl-2-thiouridine(34) in tRNA + S-adenosyl-L-methionine = 5-methylaminomethyl-2-thiouridine(34) in tRNA + S-adenosyl-L-homocysteine + H(+)</text>
        <dbReference type="Rhea" id="RHEA:19569"/>
        <dbReference type="Rhea" id="RHEA-COMP:10195"/>
        <dbReference type="Rhea" id="RHEA-COMP:10197"/>
        <dbReference type="ChEBI" id="CHEBI:15378"/>
        <dbReference type="ChEBI" id="CHEBI:57856"/>
        <dbReference type="ChEBI" id="CHEBI:59789"/>
        <dbReference type="ChEBI" id="CHEBI:74454"/>
        <dbReference type="ChEBI" id="CHEBI:74455"/>
        <dbReference type="EC" id="2.1.1.61"/>
    </reaction>
</comment>
<evidence type="ECO:0000259" key="12">
    <source>
        <dbReference type="Pfam" id="PF05430"/>
    </source>
</evidence>
<dbReference type="InterPro" id="IPR047785">
    <property type="entry name" value="tRNA_MNMC2"/>
</dbReference>
<evidence type="ECO:0000256" key="9">
    <source>
        <dbReference type="ARBA" id="ARBA00023268"/>
    </source>
</evidence>
<dbReference type="SUPFAM" id="SSF51905">
    <property type="entry name" value="FAD/NAD(P)-binding domain"/>
    <property type="match status" value="1"/>
</dbReference>
<keyword evidence="4 10" id="KW-0808">Transferase</keyword>
<keyword evidence="7 10" id="KW-0274">FAD</keyword>
<evidence type="ECO:0000256" key="7">
    <source>
        <dbReference type="ARBA" id="ARBA00022827"/>
    </source>
</evidence>
<dbReference type="RefSeq" id="WP_168876335.1">
    <property type="nucleotide sequence ID" value="NZ_JABAIM010000001.1"/>
</dbReference>
<comment type="similarity">
    <text evidence="10">In the C-terminal section; belongs to the DAO family.</text>
</comment>
<evidence type="ECO:0000256" key="2">
    <source>
        <dbReference type="ARBA" id="ARBA00022603"/>
    </source>
</evidence>
<dbReference type="GO" id="GO:0050660">
    <property type="term" value="F:flavin adenine dinucleotide binding"/>
    <property type="evidence" value="ECO:0007669"/>
    <property type="project" value="UniProtKB-UniRule"/>
</dbReference>
<dbReference type="InterPro" id="IPR023032">
    <property type="entry name" value="tRNA_MAMT_biosynth_bifunc_MnmC"/>
</dbReference>
<dbReference type="Pfam" id="PF05430">
    <property type="entry name" value="Methyltransf_30"/>
    <property type="match status" value="1"/>
</dbReference>
<keyword evidence="6 10" id="KW-0819">tRNA processing</keyword>
<keyword evidence="3 10" id="KW-0285">Flavoprotein</keyword>
<dbReference type="NCBIfam" id="NF002481">
    <property type="entry name" value="PRK01747.1-2"/>
    <property type="match status" value="1"/>
</dbReference>
<dbReference type="EC" id="1.5.-.-" evidence="10"/>
<dbReference type="NCBIfam" id="NF033855">
    <property type="entry name" value="tRNA_MNMC2"/>
    <property type="match status" value="1"/>
</dbReference>
<dbReference type="EMBL" id="JABAIM010000001">
    <property type="protein sequence ID" value="NLR74746.1"/>
    <property type="molecule type" value="Genomic_DNA"/>
</dbReference>
<dbReference type="Pfam" id="PF01266">
    <property type="entry name" value="DAO"/>
    <property type="match status" value="1"/>
</dbReference>
<dbReference type="GO" id="GO:0016645">
    <property type="term" value="F:oxidoreductase activity, acting on the CH-NH group of donors"/>
    <property type="evidence" value="ECO:0007669"/>
    <property type="project" value="InterPro"/>
</dbReference>
<comment type="caution">
    <text evidence="13">The sequence shown here is derived from an EMBL/GenBank/DDBJ whole genome shotgun (WGS) entry which is preliminary data.</text>
</comment>
<sequence length="656" mass="70533">MSRPPLEWHDGQPYSSQYGDVYFSRDSGLDETRHVFLQHNQLAERWSHLPSGAHFVIGETGFGTGLNLLAAWQLWRQVAPTDAHLHFVSGEAWPLSLAELQQAHAAWPELAELAATLHAVWHDLAPGFHRLHLDAHVSLTLLIGDINQTLPELEAQVDAWFLDGFSPARNPEMWNPALYAQLARLAAPACTLATFTSAGHVRRGLQEAGFEVARAPGHGRKREMLAGQRLQPGSQHALQHYRPVSGTPREAIVLGGGMAGCAAAWSLARRGWRVTLLEQHPGLAQEASGNAAGVLYARLAPKMGPLAQLILAGLQYSQRIMAPLLGWDGERASRCGVLQLAFDVDEAERIQQLAALDLPTSLLQPVDAATASTLAGVSMSQGGLFFPQAGWVHPPALCQALTTHPLISVHCSQSITQLQQHEQGWQVHSASGEQWQAPVLVLANAHHARQWQPCLPIRTLKGQVSYLPATVASQSLRTVVCAEGYVAPARQGLHALGATFEPHASDTAVTHAGHLDNLHTLRQLHPGLHAALDGPGWQARLAGGQNLAGLGGRAAFRAVCPDYSPLIGPLADLDAVITPRRLGQPLLQPGEAALPALPGLFATLAHGTRGLITAPLAGEVLAAYLNHEPSPLPRAQRLTVHPARFPIPPQPIRKKG</sequence>
<feature type="region of interest" description="tRNA (mnm(5)s(2)U34)-methyltransferase" evidence="10">
    <location>
        <begin position="1"/>
        <end position="230"/>
    </location>
</feature>
<dbReference type="GO" id="GO:0004808">
    <property type="term" value="F:tRNA (5-methylaminomethyl-2-thiouridylate)(34)-methyltransferase activity"/>
    <property type="evidence" value="ECO:0007669"/>
    <property type="project" value="UniProtKB-EC"/>
</dbReference>
<proteinExistence type="inferred from homology"/>
<evidence type="ECO:0000256" key="5">
    <source>
        <dbReference type="ARBA" id="ARBA00022691"/>
    </source>
</evidence>
<keyword evidence="5 10" id="KW-0949">S-adenosyl-L-methionine</keyword>
<protein>
    <recommendedName>
        <fullName evidence="10">tRNA 5-methylaminomethyl-2-thiouridine biosynthesis bifunctional protein MnmC</fullName>
        <shortName evidence="10">tRNA mnm(5)s(2)U biosynthesis bifunctional protein</shortName>
    </recommendedName>
    <domain>
        <recommendedName>
            <fullName evidence="10">tRNA (mnm(5)s(2)U34)-methyltransferase</fullName>
            <ecNumber evidence="10">2.1.1.61</ecNumber>
        </recommendedName>
    </domain>
    <domain>
        <recommendedName>
            <fullName evidence="10">FAD-dependent cmnm(5)s(2)U34 oxidoreductase</fullName>
            <ecNumber evidence="10">1.5.-.-</ecNumber>
        </recommendedName>
    </domain>
</protein>
<dbReference type="GO" id="GO:0005737">
    <property type="term" value="C:cytoplasm"/>
    <property type="evidence" value="ECO:0007669"/>
    <property type="project" value="UniProtKB-SubCell"/>
</dbReference>
<dbReference type="InterPro" id="IPR036188">
    <property type="entry name" value="FAD/NAD-bd_sf"/>
</dbReference>
<dbReference type="GO" id="GO:0002098">
    <property type="term" value="P:tRNA wobble uridine modification"/>
    <property type="evidence" value="ECO:0007669"/>
    <property type="project" value="TreeGrafter"/>
</dbReference>
<keyword evidence="14" id="KW-1185">Reference proteome</keyword>
<comment type="function">
    <text evidence="10">Catalyzes the last two steps in the biosynthesis of 5-methylaminomethyl-2-thiouridine (mnm(5)s(2)U) at the wobble position (U34) in tRNA. Catalyzes the FAD-dependent demodification of cmnm(5)s(2)U34 to nm(5)s(2)U34, followed by the transfer of a methyl group from S-adenosyl-L-methionine to nm(5)s(2)U34, to form mnm(5)s(2)U34.</text>
</comment>
<evidence type="ECO:0000256" key="1">
    <source>
        <dbReference type="ARBA" id="ARBA00022490"/>
    </source>
</evidence>
<dbReference type="PANTHER" id="PTHR13847">
    <property type="entry name" value="SARCOSINE DEHYDROGENASE-RELATED"/>
    <property type="match status" value="1"/>
</dbReference>
<dbReference type="Gene3D" id="3.40.50.150">
    <property type="entry name" value="Vaccinia Virus protein VP39"/>
    <property type="match status" value="1"/>
</dbReference>
<dbReference type="InterPro" id="IPR006076">
    <property type="entry name" value="FAD-dep_OxRdtase"/>
</dbReference>
<dbReference type="HAMAP" id="MF_01102">
    <property type="entry name" value="MnmC"/>
    <property type="match status" value="1"/>
</dbReference>
<evidence type="ECO:0000256" key="4">
    <source>
        <dbReference type="ARBA" id="ARBA00022679"/>
    </source>
</evidence>
<dbReference type="InterPro" id="IPR029063">
    <property type="entry name" value="SAM-dependent_MTases_sf"/>
</dbReference>
<dbReference type="NCBIfam" id="TIGR03197">
    <property type="entry name" value="MnmC_Cterm"/>
    <property type="match status" value="1"/>
</dbReference>
<dbReference type="InterPro" id="IPR008471">
    <property type="entry name" value="MnmC-like_methylTransf"/>
</dbReference>
<keyword evidence="9 10" id="KW-0511">Multifunctional enzyme</keyword>